<reference evidence="2" key="1">
    <citation type="submission" date="2021-03" db="EMBL/GenBank/DDBJ databases">
        <title>Draft genome sequence of rust myrtle Austropuccinia psidii MF-1, a brazilian biotype.</title>
        <authorList>
            <person name="Quecine M.C."/>
            <person name="Pachon D.M.R."/>
            <person name="Bonatelli M.L."/>
            <person name="Correr F.H."/>
            <person name="Franceschini L.M."/>
            <person name="Leite T.F."/>
            <person name="Margarido G.R.A."/>
            <person name="Almeida C.A."/>
            <person name="Ferrarezi J.A."/>
            <person name="Labate C.A."/>
        </authorList>
    </citation>
    <scope>NUCLEOTIDE SEQUENCE</scope>
    <source>
        <strain evidence="2">MF-1</strain>
    </source>
</reference>
<name>A0A9Q3FPC1_9BASI</name>
<evidence type="ECO:0000313" key="2">
    <source>
        <dbReference type="EMBL" id="MBW0542122.1"/>
    </source>
</evidence>
<proteinExistence type="predicted"/>
<organism evidence="2 3">
    <name type="scientific">Austropuccinia psidii MF-1</name>
    <dbReference type="NCBI Taxonomy" id="1389203"/>
    <lineage>
        <taxon>Eukaryota</taxon>
        <taxon>Fungi</taxon>
        <taxon>Dikarya</taxon>
        <taxon>Basidiomycota</taxon>
        <taxon>Pucciniomycotina</taxon>
        <taxon>Pucciniomycetes</taxon>
        <taxon>Pucciniales</taxon>
        <taxon>Sphaerophragmiaceae</taxon>
        <taxon>Austropuccinia</taxon>
    </lineage>
</organism>
<gene>
    <name evidence="2" type="ORF">O181_081837</name>
</gene>
<sequence>MTNIFSKRKFKPSKKKEKNKLPQNFQLLPEVNEGKSGALCTSANENNNGCQINTTNNHPVESPEIKGVTNHHENIVQRPNLGTQEVTTITNENISTATERTVAEDEIILTRQWILLLVH</sequence>
<dbReference type="AlphaFoldDB" id="A0A9Q3FPC1"/>
<feature type="compositionally biased region" description="Basic residues" evidence="1">
    <location>
        <begin position="1"/>
        <end position="18"/>
    </location>
</feature>
<accession>A0A9Q3FPC1</accession>
<keyword evidence="3" id="KW-1185">Reference proteome</keyword>
<feature type="region of interest" description="Disordered" evidence="1">
    <location>
        <begin position="1"/>
        <end position="21"/>
    </location>
</feature>
<evidence type="ECO:0000313" key="3">
    <source>
        <dbReference type="Proteomes" id="UP000765509"/>
    </source>
</evidence>
<evidence type="ECO:0000256" key="1">
    <source>
        <dbReference type="SAM" id="MobiDB-lite"/>
    </source>
</evidence>
<dbReference type="Proteomes" id="UP000765509">
    <property type="component" value="Unassembled WGS sequence"/>
</dbReference>
<comment type="caution">
    <text evidence="2">The sequence shown here is derived from an EMBL/GenBank/DDBJ whole genome shotgun (WGS) entry which is preliminary data.</text>
</comment>
<protein>
    <submittedName>
        <fullName evidence="2">Uncharacterized protein</fullName>
    </submittedName>
</protein>
<dbReference type="EMBL" id="AVOT02046831">
    <property type="protein sequence ID" value="MBW0542122.1"/>
    <property type="molecule type" value="Genomic_DNA"/>
</dbReference>